<organism evidence="7 8">
    <name type="scientific">Ensete ventricosum</name>
    <name type="common">Abyssinian banana</name>
    <name type="synonym">Musa ensete</name>
    <dbReference type="NCBI Taxonomy" id="4639"/>
    <lineage>
        <taxon>Eukaryota</taxon>
        <taxon>Viridiplantae</taxon>
        <taxon>Streptophyta</taxon>
        <taxon>Embryophyta</taxon>
        <taxon>Tracheophyta</taxon>
        <taxon>Spermatophyta</taxon>
        <taxon>Magnoliopsida</taxon>
        <taxon>Liliopsida</taxon>
        <taxon>Zingiberales</taxon>
        <taxon>Musaceae</taxon>
        <taxon>Ensete</taxon>
    </lineage>
</organism>
<dbReference type="Proteomes" id="UP000287651">
    <property type="component" value="Unassembled WGS sequence"/>
</dbReference>
<keyword evidence="3 5" id="KW-0808">Transferase</keyword>
<evidence type="ECO:0000256" key="3">
    <source>
        <dbReference type="ARBA" id="ARBA00022679"/>
    </source>
</evidence>
<dbReference type="UniPathway" id="UPA00143"/>
<dbReference type="EMBL" id="AMZH03000256">
    <property type="protein sequence ID" value="RRT84670.1"/>
    <property type="molecule type" value="Genomic_DNA"/>
</dbReference>
<evidence type="ECO:0000256" key="5">
    <source>
        <dbReference type="RuleBase" id="RU369093"/>
    </source>
</evidence>
<dbReference type="Pfam" id="PF25598">
    <property type="entry name" value="ARM_PUB"/>
    <property type="match status" value="1"/>
</dbReference>
<comment type="function">
    <text evidence="5">Functions as an E3 ubiquitin ligase.</text>
</comment>
<evidence type="ECO:0000256" key="4">
    <source>
        <dbReference type="ARBA" id="ARBA00022786"/>
    </source>
</evidence>
<reference evidence="7 8" key="1">
    <citation type="journal article" date="2014" name="Agronomy (Basel)">
        <title>A Draft Genome Sequence for Ensete ventricosum, the Drought-Tolerant Tree Against Hunger.</title>
        <authorList>
            <person name="Harrison J."/>
            <person name="Moore K.A."/>
            <person name="Paszkiewicz K."/>
            <person name="Jones T."/>
            <person name="Grant M."/>
            <person name="Ambacheew D."/>
            <person name="Muzemil S."/>
            <person name="Studholme D.J."/>
        </authorList>
    </citation>
    <scope>NUCLEOTIDE SEQUENCE [LARGE SCALE GENOMIC DNA]</scope>
</reference>
<comment type="catalytic activity">
    <reaction evidence="1 5">
        <text>S-ubiquitinyl-[E2 ubiquitin-conjugating enzyme]-L-cysteine + [acceptor protein]-L-lysine = [E2 ubiquitin-conjugating enzyme]-L-cysteine + N(6)-ubiquitinyl-[acceptor protein]-L-lysine.</text>
        <dbReference type="EC" id="2.3.2.27"/>
    </reaction>
</comment>
<feature type="domain" description="U-box" evidence="6">
    <location>
        <begin position="26"/>
        <end position="101"/>
    </location>
</feature>
<dbReference type="GO" id="GO:0016567">
    <property type="term" value="P:protein ubiquitination"/>
    <property type="evidence" value="ECO:0007669"/>
    <property type="project" value="UniProtKB-UniRule"/>
</dbReference>
<comment type="pathway">
    <text evidence="2 5">Protein modification; protein ubiquitination.</text>
</comment>
<dbReference type="InterPro" id="IPR045210">
    <property type="entry name" value="RING-Ubox_PUB"/>
</dbReference>
<evidence type="ECO:0000313" key="7">
    <source>
        <dbReference type="EMBL" id="RRT84670.1"/>
    </source>
</evidence>
<dbReference type="SUPFAM" id="SSF57850">
    <property type="entry name" value="RING/U-box"/>
    <property type="match status" value="1"/>
</dbReference>
<evidence type="ECO:0000313" key="8">
    <source>
        <dbReference type="Proteomes" id="UP000287651"/>
    </source>
</evidence>
<comment type="caution">
    <text evidence="7">The sequence shown here is derived from an EMBL/GenBank/DDBJ whole genome shotgun (WGS) entry which is preliminary data.</text>
</comment>
<evidence type="ECO:0000256" key="1">
    <source>
        <dbReference type="ARBA" id="ARBA00000900"/>
    </source>
</evidence>
<dbReference type="Gene3D" id="3.30.40.10">
    <property type="entry name" value="Zinc/RING finger domain, C3HC4 (zinc finger)"/>
    <property type="match status" value="1"/>
</dbReference>
<dbReference type="PANTHER" id="PTHR22849:SF161">
    <property type="entry name" value="U-BOX DOMAIN-CONTAINING PROTEIN"/>
    <property type="match status" value="1"/>
</dbReference>
<dbReference type="GO" id="GO:0061630">
    <property type="term" value="F:ubiquitin protein ligase activity"/>
    <property type="evidence" value="ECO:0007669"/>
    <property type="project" value="UniProtKB-UniRule"/>
</dbReference>
<dbReference type="EC" id="2.3.2.27" evidence="5"/>
<dbReference type="Gene3D" id="1.25.10.10">
    <property type="entry name" value="Leucine-rich Repeat Variant"/>
    <property type="match status" value="1"/>
</dbReference>
<dbReference type="PANTHER" id="PTHR22849">
    <property type="entry name" value="WDSAM1 PROTEIN"/>
    <property type="match status" value="1"/>
</dbReference>
<evidence type="ECO:0000256" key="2">
    <source>
        <dbReference type="ARBA" id="ARBA00004906"/>
    </source>
</evidence>
<dbReference type="InterPro" id="IPR045185">
    <property type="entry name" value="PUB22/23/24-like"/>
</dbReference>
<dbReference type="InterPro" id="IPR013083">
    <property type="entry name" value="Znf_RING/FYVE/PHD"/>
</dbReference>
<gene>
    <name evidence="7" type="ORF">B296_00009305</name>
</gene>
<keyword evidence="4 5" id="KW-0833">Ubl conjugation pathway</keyword>
<dbReference type="InterPro" id="IPR016024">
    <property type="entry name" value="ARM-type_fold"/>
</dbReference>
<dbReference type="CDD" id="cd16664">
    <property type="entry name" value="RING-Ubox_PUB"/>
    <property type="match status" value="1"/>
</dbReference>
<proteinExistence type="predicted"/>
<dbReference type="PROSITE" id="PS51698">
    <property type="entry name" value="U_BOX"/>
    <property type="match status" value="1"/>
</dbReference>
<accession>A0A427B836</accession>
<dbReference type="Pfam" id="PF04564">
    <property type="entry name" value="U-box"/>
    <property type="match status" value="1"/>
</dbReference>
<dbReference type="InterPro" id="IPR011989">
    <property type="entry name" value="ARM-like"/>
</dbReference>
<dbReference type="FunFam" id="3.30.40.10:FF:000442">
    <property type="entry name" value="RING-type E3 ubiquitin transferase"/>
    <property type="match status" value="1"/>
</dbReference>
<name>A0A427B836_ENSVE</name>
<dbReference type="SUPFAM" id="SSF48371">
    <property type="entry name" value="ARM repeat"/>
    <property type="match status" value="1"/>
</dbReference>
<evidence type="ECO:0000259" key="6">
    <source>
        <dbReference type="PROSITE" id="PS51698"/>
    </source>
</evidence>
<dbReference type="InterPro" id="IPR003613">
    <property type="entry name" value="Ubox_domain"/>
</dbReference>
<dbReference type="AlphaFoldDB" id="A0A427B836"/>
<dbReference type="SMART" id="SM00504">
    <property type="entry name" value="Ubox"/>
    <property type="match status" value="1"/>
</dbReference>
<protein>
    <recommendedName>
        <fullName evidence="5 6">U-box domain-containing protein</fullName>
        <ecNumber evidence="5">2.3.2.27</ecNumber>
    </recommendedName>
    <alternativeName>
        <fullName evidence="5">RING-type E3 ubiquitin transferase PUB</fullName>
    </alternativeName>
</protein>
<dbReference type="InterPro" id="IPR058678">
    <property type="entry name" value="ARM_PUB"/>
</dbReference>
<sequence length="444" mass="48090">MAFPWRIRKSGLKTKLDRRVLDSEIAVPTHFRCPISLELMKDPVTASTGITYDRQSIETWLEMGNATCPVTNQELRNADGLLPNHAIRKMIQDWCVAHRRYGIERIPTPKIPVTRTQAVDMLSEVAAAGQRGDQARCRQMATKVRNLARESERNRRCLASNGASRVLAATFGAVAGGSSECSEEILAALATVSPLDEEAASHIGSPESLECLVSILTHGNLAARLSAALVVKQLLASSGAKVDAVAGTKGLVEALAKLVKEPIFPQATKASLVAIFYMVSHNERTAAQVVDLGLVPVMVEALVEPEKSMSEKALAVLDGLLSCEGGREKARQHALTVPVLVKKMFRVSDMATELVVSALWKLCRNEGEEGEGKGRCSQEALRVGAFQKLLLLLQVGCSVATKEMATDLIKLLDARREAYECVAEQLELLVLWCGNDVGSPQITS</sequence>